<keyword evidence="3" id="KW-1185">Reference proteome</keyword>
<feature type="domain" description="Glycosyl transferase family 1" evidence="1">
    <location>
        <begin position="170"/>
        <end position="310"/>
    </location>
</feature>
<dbReference type="STRING" id="1048983.EL17_16245"/>
<evidence type="ECO:0000313" key="3">
    <source>
        <dbReference type="Proteomes" id="UP000027821"/>
    </source>
</evidence>
<organism evidence="2 3">
    <name type="scientific">Anditalea andensis</name>
    <dbReference type="NCBI Taxonomy" id="1048983"/>
    <lineage>
        <taxon>Bacteria</taxon>
        <taxon>Pseudomonadati</taxon>
        <taxon>Bacteroidota</taxon>
        <taxon>Cytophagia</taxon>
        <taxon>Cytophagales</taxon>
        <taxon>Cytophagaceae</taxon>
        <taxon>Anditalea</taxon>
    </lineage>
</organism>
<protein>
    <recommendedName>
        <fullName evidence="1">Glycosyl transferase family 1 domain-containing protein</fullName>
    </recommendedName>
</protein>
<dbReference type="InterPro" id="IPR050194">
    <property type="entry name" value="Glycosyltransferase_grp1"/>
</dbReference>
<comment type="caution">
    <text evidence="2">The sequence shown here is derived from an EMBL/GenBank/DDBJ whole genome shotgun (WGS) entry which is preliminary data.</text>
</comment>
<dbReference type="AlphaFoldDB" id="A0A074KVL7"/>
<name>A0A074KVL7_9BACT</name>
<dbReference type="EMBL" id="JMIH01000024">
    <property type="protein sequence ID" value="KEO72300.1"/>
    <property type="molecule type" value="Genomic_DNA"/>
</dbReference>
<dbReference type="OrthoDB" id="9790710at2"/>
<dbReference type="Proteomes" id="UP000027821">
    <property type="component" value="Unassembled WGS sequence"/>
</dbReference>
<dbReference type="Gene3D" id="3.40.50.2000">
    <property type="entry name" value="Glycogen Phosphorylase B"/>
    <property type="match status" value="1"/>
</dbReference>
<dbReference type="PANTHER" id="PTHR45947:SF3">
    <property type="entry name" value="SULFOQUINOVOSYL TRANSFERASE SQD2"/>
    <property type="match status" value="1"/>
</dbReference>
<proteinExistence type="predicted"/>
<sequence length="348" mass="39110">MEEPTKVKLLIIGASQGVYGGIEAFMMTIAKAACEWTEFEVCLCYKMVKGAVPNPHLKQMAIKACPNTQYVHRGTKNLFNLIKWADVVHAQNMPPDIIIPAYCRQKKIFLTVHNRKMEGISLHSMLWSWTIKMATQRWFNSHFVWNSWEPKQKSLKSSCIPTVCNLPTKEAPIENRKGFIFVGRWIKNKGIKEILQAYALSNFDKNEHPLTILGDGPLKEEVLELVKELKIIVSLPGFVSDEKKYKFIANSKWLLAPANTQEDLGLTPIEARNVGVPAIVTIDGGLPESGGPSALLAIPGDVEDLKRCMQIAASMNEEEYGNAAMLSKESLKHFLKDISFYRNAFLTS</sequence>
<dbReference type="SUPFAM" id="SSF53756">
    <property type="entry name" value="UDP-Glycosyltransferase/glycogen phosphorylase"/>
    <property type="match status" value="1"/>
</dbReference>
<dbReference type="InterPro" id="IPR001296">
    <property type="entry name" value="Glyco_trans_1"/>
</dbReference>
<dbReference type="RefSeq" id="WP_035076685.1">
    <property type="nucleotide sequence ID" value="NZ_JMIH01000024.1"/>
</dbReference>
<evidence type="ECO:0000313" key="2">
    <source>
        <dbReference type="EMBL" id="KEO72300.1"/>
    </source>
</evidence>
<dbReference type="PANTHER" id="PTHR45947">
    <property type="entry name" value="SULFOQUINOVOSYL TRANSFERASE SQD2"/>
    <property type="match status" value="1"/>
</dbReference>
<gene>
    <name evidence="2" type="ORF">EL17_16245</name>
</gene>
<reference evidence="2 3" key="1">
    <citation type="submission" date="2014-04" db="EMBL/GenBank/DDBJ databases">
        <title>Characterization and application of a salt tolerant electro-active bacterium.</title>
        <authorList>
            <person name="Yang L."/>
            <person name="Wei S."/>
            <person name="Tay Q.X.M."/>
        </authorList>
    </citation>
    <scope>NUCLEOTIDE SEQUENCE [LARGE SCALE GENOMIC DNA]</scope>
    <source>
        <strain evidence="2 3">LY1</strain>
    </source>
</reference>
<accession>A0A074KVL7</accession>
<evidence type="ECO:0000259" key="1">
    <source>
        <dbReference type="Pfam" id="PF00534"/>
    </source>
</evidence>
<dbReference type="GO" id="GO:0016757">
    <property type="term" value="F:glycosyltransferase activity"/>
    <property type="evidence" value="ECO:0007669"/>
    <property type="project" value="InterPro"/>
</dbReference>
<dbReference type="Pfam" id="PF00534">
    <property type="entry name" value="Glycos_transf_1"/>
    <property type="match status" value="1"/>
</dbReference>
<dbReference type="eggNOG" id="COG0438">
    <property type="taxonomic scope" value="Bacteria"/>
</dbReference>